<dbReference type="Proteomes" id="UP000828390">
    <property type="component" value="Unassembled WGS sequence"/>
</dbReference>
<sequence>MLLDKDLLNIGSVILNNGMGNIIYHVREIAMSTGNGKDPKFVAMVTYKTSTHVVLELRIIWEPQYGKRGSDGSTN</sequence>
<name>A0A9D4GIH4_DREPO</name>
<gene>
    <name evidence="1" type="ORF">DPMN_143097</name>
</gene>
<evidence type="ECO:0000313" key="1">
    <source>
        <dbReference type="EMBL" id="KAH3814592.1"/>
    </source>
</evidence>
<accession>A0A9D4GIH4</accession>
<protein>
    <submittedName>
        <fullName evidence="1">Uncharacterized protein</fullName>
    </submittedName>
</protein>
<reference evidence="1" key="1">
    <citation type="journal article" date="2019" name="bioRxiv">
        <title>The Genome of the Zebra Mussel, Dreissena polymorpha: A Resource for Invasive Species Research.</title>
        <authorList>
            <person name="McCartney M.A."/>
            <person name="Auch B."/>
            <person name="Kono T."/>
            <person name="Mallez S."/>
            <person name="Zhang Y."/>
            <person name="Obille A."/>
            <person name="Becker A."/>
            <person name="Abrahante J.E."/>
            <person name="Garbe J."/>
            <person name="Badalamenti J.P."/>
            <person name="Herman A."/>
            <person name="Mangelson H."/>
            <person name="Liachko I."/>
            <person name="Sullivan S."/>
            <person name="Sone E.D."/>
            <person name="Koren S."/>
            <person name="Silverstein K.A.T."/>
            <person name="Beckman K.B."/>
            <person name="Gohl D.M."/>
        </authorList>
    </citation>
    <scope>NUCLEOTIDE SEQUENCE</scope>
    <source>
        <strain evidence="1">Duluth1</strain>
        <tissue evidence="1">Whole animal</tissue>
    </source>
</reference>
<reference evidence="1" key="2">
    <citation type="submission" date="2020-11" db="EMBL/GenBank/DDBJ databases">
        <authorList>
            <person name="McCartney M.A."/>
            <person name="Auch B."/>
            <person name="Kono T."/>
            <person name="Mallez S."/>
            <person name="Becker A."/>
            <person name="Gohl D.M."/>
            <person name="Silverstein K.A.T."/>
            <person name="Koren S."/>
            <person name="Bechman K.B."/>
            <person name="Herman A."/>
            <person name="Abrahante J.E."/>
            <person name="Garbe J."/>
        </authorList>
    </citation>
    <scope>NUCLEOTIDE SEQUENCE</scope>
    <source>
        <strain evidence="1">Duluth1</strain>
        <tissue evidence="1">Whole animal</tissue>
    </source>
</reference>
<evidence type="ECO:0000313" key="2">
    <source>
        <dbReference type="Proteomes" id="UP000828390"/>
    </source>
</evidence>
<comment type="caution">
    <text evidence="1">The sequence shown here is derived from an EMBL/GenBank/DDBJ whole genome shotgun (WGS) entry which is preliminary data.</text>
</comment>
<organism evidence="1 2">
    <name type="scientific">Dreissena polymorpha</name>
    <name type="common">Zebra mussel</name>
    <name type="synonym">Mytilus polymorpha</name>
    <dbReference type="NCBI Taxonomy" id="45954"/>
    <lineage>
        <taxon>Eukaryota</taxon>
        <taxon>Metazoa</taxon>
        <taxon>Spiralia</taxon>
        <taxon>Lophotrochozoa</taxon>
        <taxon>Mollusca</taxon>
        <taxon>Bivalvia</taxon>
        <taxon>Autobranchia</taxon>
        <taxon>Heteroconchia</taxon>
        <taxon>Euheterodonta</taxon>
        <taxon>Imparidentia</taxon>
        <taxon>Neoheterodontei</taxon>
        <taxon>Myida</taxon>
        <taxon>Dreissenoidea</taxon>
        <taxon>Dreissenidae</taxon>
        <taxon>Dreissena</taxon>
    </lineage>
</organism>
<dbReference type="AlphaFoldDB" id="A0A9D4GIH4"/>
<keyword evidence="2" id="KW-1185">Reference proteome</keyword>
<dbReference type="EMBL" id="JAIWYP010000006">
    <property type="protein sequence ID" value="KAH3814592.1"/>
    <property type="molecule type" value="Genomic_DNA"/>
</dbReference>
<proteinExistence type="predicted"/>